<accession>A0ABN6MQD5</accession>
<gene>
    <name evidence="4" type="ORF">AMOR_21840</name>
</gene>
<dbReference type="Proteomes" id="UP001162891">
    <property type="component" value="Chromosome"/>
</dbReference>
<reference evidence="5" key="1">
    <citation type="journal article" date="2022" name="Int. J. Syst. Evol. Microbiol.">
        <title>Anaeromyxobacter oryzae sp. nov., Anaeromyxobacter diazotrophicus sp. nov. and Anaeromyxobacter paludicola sp. nov., isolated from paddy soils.</title>
        <authorList>
            <person name="Itoh H."/>
            <person name="Xu Z."/>
            <person name="Mise K."/>
            <person name="Masuda Y."/>
            <person name="Ushijima N."/>
            <person name="Hayakawa C."/>
            <person name="Shiratori Y."/>
            <person name="Senoo K."/>
        </authorList>
    </citation>
    <scope>NUCLEOTIDE SEQUENCE [LARGE SCALE GENOMIC DNA]</scope>
    <source>
        <strain evidence="5">Red232</strain>
    </source>
</reference>
<evidence type="ECO:0000256" key="2">
    <source>
        <dbReference type="ARBA" id="ARBA00022526"/>
    </source>
</evidence>
<keyword evidence="2" id="KW-0313">Glucose metabolism</keyword>
<comment type="similarity">
    <text evidence="1">Belongs to the cycloisomerase 2 family.</text>
</comment>
<evidence type="ECO:0000313" key="5">
    <source>
        <dbReference type="Proteomes" id="UP001162891"/>
    </source>
</evidence>
<dbReference type="PANTHER" id="PTHR30344:SF1">
    <property type="entry name" value="6-PHOSPHOGLUCONOLACTONASE"/>
    <property type="match status" value="1"/>
</dbReference>
<name>A0ABN6MQD5_9BACT</name>
<keyword evidence="5" id="KW-1185">Reference proteome</keyword>
<evidence type="ECO:0000256" key="1">
    <source>
        <dbReference type="ARBA" id="ARBA00005564"/>
    </source>
</evidence>
<feature type="chain" id="PRO_5046452473" description="3-carboxymuconate cyclase" evidence="3">
    <location>
        <begin position="21"/>
        <end position="356"/>
    </location>
</feature>
<sequence length="356" mass="35332">MDTKLVAAALFSAVATHAMAAGAVFTISDDATANSVLAFSRADDGSLHLEGTFPTGGKGSGGGEGVLGSQGAVTLTGDGRFLLVVDAGSDEISVFRVHGARLTQTSRVSSGGALPVSVAEHDGLVYVLDAGGDGNIAGLRLDEDGALRPVPGSVLPLSAAGTGPAQIGFDASGRTLAVTEKASQTISLYRMGEDGRAAGPSPSPSAGATPFGFAFTRRDILAVSEAGGGSVSSYDLEGGELELVSATVSDGGRAPCWVVATSDGRRVFVANAGSGTVSSYLVDARGTLTLRDGTAGVIPGGKALDTALSAGDRFLYVIDPNHQAIQAFTVAADGSLAPLGEAASDLPPQAVGLAAR</sequence>
<dbReference type="PANTHER" id="PTHR30344">
    <property type="entry name" value="6-PHOSPHOGLUCONOLACTONASE-RELATED"/>
    <property type="match status" value="1"/>
</dbReference>
<protein>
    <recommendedName>
        <fullName evidence="6">3-carboxymuconate cyclase</fullName>
    </recommendedName>
</protein>
<feature type="signal peptide" evidence="3">
    <location>
        <begin position="1"/>
        <end position="20"/>
    </location>
</feature>
<dbReference type="InterPro" id="IPR015943">
    <property type="entry name" value="WD40/YVTN_repeat-like_dom_sf"/>
</dbReference>
<dbReference type="InterPro" id="IPR050282">
    <property type="entry name" value="Cycloisomerase_2"/>
</dbReference>
<dbReference type="InterPro" id="IPR011045">
    <property type="entry name" value="N2O_reductase_N"/>
</dbReference>
<organism evidence="4 5">
    <name type="scientific">Anaeromyxobacter oryzae</name>
    <dbReference type="NCBI Taxonomy" id="2918170"/>
    <lineage>
        <taxon>Bacteria</taxon>
        <taxon>Pseudomonadati</taxon>
        <taxon>Myxococcota</taxon>
        <taxon>Myxococcia</taxon>
        <taxon>Myxococcales</taxon>
        <taxon>Cystobacterineae</taxon>
        <taxon>Anaeromyxobacteraceae</taxon>
        <taxon>Anaeromyxobacter</taxon>
    </lineage>
</organism>
<dbReference type="RefSeq" id="WP_248360964.1">
    <property type="nucleotide sequence ID" value="NZ_AP025591.1"/>
</dbReference>
<evidence type="ECO:0000256" key="3">
    <source>
        <dbReference type="SAM" id="SignalP"/>
    </source>
</evidence>
<dbReference type="Gene3D" id="2.130.10.10">
    <property type="entry name" value="YVTN repeat-like/Quinoprotein amine dehydrogenase"/>
    <property type="match status" value="3"/>
</dbReference>
<keyword evidence="3" id="KW-0732">Signal</keyword>
<dbReference type="Pfam" id="PF10282">
    <property type="entry name" value="Lactonase"/>
    <property type="match status" value="2"/>
</dbReference>
<dbReference type="SUPFAM" id="SSF50974">
    <property type="entry name" value="Nitrous oxide reductase, N-terminal domain"/>
    <property type="match status" value="1"/>
</dbReference>
<dbReference type="InterPro" id="IPR019405">
    <property type="entry name" value="Lactonase_7-beta_prop"/>
</dbReference>
<proteinExistence type="inferred from homology"/>
<evidence type="ECO:0000313" key="4">
    <source>
        <dbReference type="EMBL" id="BDG03188.1"/>
    </source>
</evidence>
<keyword evidence="2" id="KW-0119">Carbohydrate metabolism</keyword>
<dbReference type="EMBL" id="AP025591">
    <property type="protein sequence ID" value="BDG03188.1"/>
    <property type="molecule type" value="Genomic_DNA"/>
</dbReference>
<evidence type="ECO:0008006" key="6">
    <source>
        <dbReference type="Google" id="ProtNLM"/>
    </source>
</evidence>